<protein>
    <recommendedName>
        <fullName evidence="5">SCP domain-containing protein</fullName>
    </recommendedName>
</protein>
<dbReference type="EMBL" id="PDUG01000003">
    <property type="protein sequence ID" value="PIC41329.1"/>
    <property type="molecule type" value="Genomic_DNA"/>
</dbReference>
<evidence type="ECO:0000313" key="3">
    <source>
        <dbReference type="EMBL" id="PIC41329.1"/>
    </source>
</evidence>
<evidence type="ECO:0000256" key="2">
    <source>
        <dbReference type="SAM" id="SignalP"/>
    </source>
</evidence>
<proteinExistence type="predicted"/>
<feature type="signal peptide" evidence="2">
    <location>
        <begin position="1"/>
        <end position="20"/>
    </location>
</feature>
<evidence type="ECO:0000313" key="4">
    <source>
        <dbReference type="Proteomes" id="UP000230233"/>
    </source>
</evidence>
<keyword evidence="4" id="KW-1185">Reference proteome</keyword>
<evidence type="ECO:0008006" key="5">
    <source>
        <dbReference type="Google" id="ProtNLM"/>
    </source>
</evidence>
<feature type="chain" id="PRO_5013620059" description="SCP domain-containing protein" evidence="2">
    <location>
        <begin position="21"/>
        <end position="335"/>
    </location>
</feature>
<feature type="compositionally biased region" description="Basic and acidic residues" evidence="1">
    <location>
        <begin position="263"/>
        <end position="282"/>
    </location>
</feature>
<dbReference type="Proteomes" id="UP000230233">
    <property type="component" value="Chromosome III"/>
</dbReference>
<comment type="caution">
    <text evidence="3">The sequence shown here is derived from an EMBL/GenBank/DDBJ whole genome shotgun (WGS) entry which is preliminary data.</text>
</comment>
<feature type="region of interest" description="Disordered" evidence="1">
    <location>
        <begin position="224"/>
        <end position="293"/>
    </location>
</feature>
<reference evidence="4" key="1">
    <citation type="submission" date="2017-10" db="EMBL/GenBank/DDBJ databases">
        <title>Rapid genome shrinkage in a self-fertile nematode reveals novel sperm competition proteins.</title>
        <authorList>
            <person name="Yin D."/>
            <person name="Schwarz E.M."/>
            <person name="Thomas C.G."/>
            <person name="Felde R.L."/>
            <person name="Korf I.F."/>
            <person name="Cutter A.D."/>
            <person name="Schartner C.M."/>
            <person name="Ralston E.J."/>
            <person name="Meyer B.J."/>
            <person name="Haag E.S."/>
        </authorList>
    </citation>
    <scope>NUCLEOTIDE SEQUENCE [LARGE SCALE GENOMIC DNA]</scope>
    <source>
        <strain evidence="4">JU1422</strain>
    </source>
</reference>
<dbReference type="OrthoDB" id="5902982at2759"/>
<name>A0A2G5UP89_9PELO</name>
<keyword evidence="2" id="KW-0732">Signal</keyword>
<evidence type="ECO:0000256" key="1">
    <source>
        <dbReference type="SAM" id="MobiDB-lite"/>
    </source>
</evidence>
<dbReference type="AlphaFoldDB" id="A0A2G5UP89"/>
<gene>
    <name evidence="3" type="primary">Cnig_chr_III.g8785</name>
    <name evidence="3" type="ORF">B9Z55_008785</name>
</gene>
<organism evidence="3 4">
    <name type="scientific">Caenorhabditis nigoni</name>
    <dbReference type="NCBI Taxonomy" id="1611254"/>
    <lineage>
        <taxon>Eukaryota</taxon>
        <taxon>Metazoa</taxon>
        <taxon>Ecdysozoa</taxon>
        <taxon>Nematoda</taxon>
        <taxon>Chromadorea</taxon>
        <taxon>Rhabditida</taxon>
        <taxon>Rhabditina</taxon>
        <taxon>Rhabditomorpha</taxon>
        <taxon>Rhabditoidea</taxon>
        <taxon>Rhabditidae</taxon>
        <taxon>Peloderinae</taxon>
        <taxon>Caenorhabditis</taxon>
    </lineage>
</organism>
<accession>A0A2G5UP89</accession>
<sequence>MKAVYSIVFLLLLAISTSTGVRVKRGLSTEEQTKLLNALNIDRQALGENMGIAFETLTYSRALEMKAENFRCDGPSTPPDIVPLKVNKVLKEMNDFAVQKRGTDVLSRKFFNPEHTLIGCSKEKTCSHTSKVGENAGKTKEYWGVCFFGPPKGYHFDEPNTPERAGMPKSEKYGDLLGVVGSSDSSAISKDSLTGSSGRFFSLTLFLAICTAKIGVSAIKDWSDLESPEESGDSKKPKTWADLGAEESSDRESKKPITYADLNSEKSETESRSSKENSKWEAAEPETNPGGYRKITAWDELAAEETTIDPKNSSAGFSGKFFRLTLFLGIITFYF</sequence>